<dbReference type="Proteomes" id="UP000188947">
    <property type="component" value="Unassembled WGS sequence"/>
</dbReference>
<evidence type="ECO:0000313" key="2">
    <source>
        <dbReference type="Proteomes" id="UP000188947"/>
    </source>
</evidence>
<reference evidence="1 2" key="1">
    <citation type="submission" date="2016-11" db="EMBL/GenBank/DDBJ databases">
        <title>Genome sequence and comparative genomic analysis of clinical strain Elizabethkingia meningoseptica 61421 PRCM.</title>
        <authorList>
            <person name="Wang M."/>
            <person name="Hu S."/>
            <person name="Cao L."/>
            <person name="Jiang T."/>
            <person name="Zhou Y."/>
            <person name="Ming D."/>
        </authorList>
    </citation>
    <scope>NUCLEOTIDE SEQUENCE [LARGE SCALE GENOMIC DNA]</scope>
    <source>
        <strain evidence="1 2">61421 PRCM</strain>
    </source>
</reference>
<organism evidence="1 2">
    <name type="scientific">Elizabethkingia meningoseptica</name>
    <name type="common">Chryseobacterium meningosepticum</name>
    <dbReference type="NCBI Taxonomy" id="238"/>
    <lineage>
        <taxon>Bacteria</taxon>
        <taxon>Pseudomonadati</taxon>
        <taxon>Bacteroidota</taxon>
        <taxon>Flavobacteriia</taxon>
        <taxon>Flavobacteriales</taxon>
        <taxon>Weeksellaceae</taxon>
        <taxon>Elizabethkingia</taxon>
    </lineage>
</organism>
<gene>
    <name evidence="1" type="ORF">BMF97_04800</name>
</gene>
<dbReference type="STRING" id="238.BBD35_17310"/>
<dbReference type="EMBL" id="MPOG01000007">
    <property type="protein sequence ID" value="OOH96600.1"/>
    <property type="molecule type" value="Genomic_DNA"/>
</dbReference>
<keyword evidence="2" id="KW-1185">Reference proteome</keyword>
<comment type="caution">
    <text evidence="1">The sequence shown here is derived from an EMBL/GenBank/DDBJ whole genome shotgun (WGS) entry which is preliminary data.</text>
</comment>
<accession>A0A1T3IIC1</accession>
<name>A0A1T3IIC1_ELIME</name>
<dbReference type="AlphaFoldDB" id="A0A1T3IIC1"/>
<protein>
    <submittedName>
        <fullName evidence="1">Uncharacterized protein</fullName>
    </submittedName>
</protein>
<evidence type="ECO:0000313" key="1">
    <source>
        <dbReference type="EMBL" id="OOH96600.1"/>
    </source>
</evidence>
<sequence length="97" mass="11438">MGCFFERLPLNILLNLLYKGVLAKYKSSRKSALFGYPSGIGRENREKWPFFRTFPEQESNKYRTNLRVFTYQISESERFRGKIPVLDHSILKKTALT</sequence>
<proteinExistence type="predicted"/>